<evidence type="ECO:0000313" key="1">
    <source>
        <dbReference type="EMBL" id="KMZ71197.1"/>
    </source>
</evidence>
<proteinExistence type="predicted"/>
<dbReference type="InterPro" id="IPR002347">
    <property type="entry name" value="SDR_fam"/>
</dbReference>
<dbReference type="CDD" id="cd05327">
    <property type="entry name" value="retinol-DH_like_SDR_c_like"/>
    <property type="match status" value="1"/>
</dbReference>
<dbReference type="SUPFAM" id="SSF51735">
    <property type="entry name" value="NAD(P)-binding Rossmann-fold domains"/>
    <property type="match status" value="1"/>
</dbReference>
<dbReference type="EMBL" id="LFYR01000684">
    <property type="protein sequence ID" value="KMZ71197.1"/>
    <property type="molecule type" value="Genomic_DNA"/>
</dbReference>
<evidence type="ECO:0000313" key="2">
    <source>
        <dbReference type="Proteomes" id="UP000036987"/>
    </source>
</evidence>
<dbReference type="PANTHER" id="PTHR48476">
    <property type="entry name" value="SHORT-CHAIN DEHYDROGENASE TIC 32, CHLOROPLASTIC-LIKE"/>
    <property type="match status" value="1"/>
</dbReference>
<dbReference type="InterPro" id="IPR036291">
    <property type="entry name" value="NAD(P)-bd_dom_sf"/>
</dbReference>
<dbReference type="AlphaFoldDB" id="A0A0K9PSK7"/>
<dbReference type="Gene3D" id="3.40.50.720">
    <property type="entry name" value="NAD(P)-binding Rossmann-like Domain"/>
    <property type="match status" value="1"/>
</dbReference>
<dbReference type="Pfam" id="PF00106">
    <property type="entry name" value="adh_short"/>
    <property type="match status" value="1"/>
</dbReference>
<dbReference type="PRINTS" id="PR00081">
    <property type="entry name" value="GDHRDH"/>
</dbReference>
<keyword evidence="2" id="KW-1185">Reference proteome</keyword>
<dbReference type="Proteomes" id="UP000036987">
    <property type="component" value="Unassembled WGS sequence"/>
</dbReference>
<dbReference type="OMA" id="DCAEHRL"/>
<organism evidence="1 2">
    <name type="scientific">Zostera marina</name>
    <name type="common">Eelgrass</name>
    <dbReference type="NCBI Taxonomy" id="29655"/>
    <lineage>
        <taxon>Eukaryota</taxon>
        <taxon>Viridiplantae</taxon>
        <taxon>Streptophyta</taxon>
        <taxon>Embryophyta</taxon>
        <taxon>Tracheophyta</taxon>
        <taxon>Spermatophyta</taxon>
        <taxon>Magnoliopsida</taxon>
        <taxon>Liliopsida</taxon>
        <taxon>Zosteraceae</taxon>
        <taxon>Zostera</taxon>
    </lineage>
</organism>
<dbReference type="PANTHER" id="PTHR48476:SF1">
    <property type="entry name" value="SHORT-CHAIN DEHYDROGENASE TIC 32, CHLOROPLASTIC-LIKE"/>
    <property type="match status" value="1"/>
</dbReference>
<dbReference type="InterPro" id="IPR055280">
    <property type="entry name" value="TIC32"/>
</dbReference>
<protein>
    <submittedName>
        <fullName evidence="1">Short-chain dehydrogenase/reductase family protein</fullName>
    </submittedName>
</protein>
<comment type="caution">
    <text evidence="1">The sequence shown here is derived from an EMBL/GenBank/DDBJ whole genome shotgun (WGS) entry which is preliminary data.</text>
</comment>
<sequence>MWPFNRKGMSGFNWYSTAEEVTQGIDGTGLTAIVTGASSGIGTETARVLALRRVHVIMAVRNLSAGNLVKESILKETPSAKIDVLQLELGSFASVRKFVKEFDELNYPLNILINNAGIMAPPFMLSDDGYEMQFAVNYLGHFLLTDLLLENMKKTCLDSKTEGKIVNVSSLAHQLFPTREGINFDKINDKSSYSSMYAYGQTKLANILHANELTRRLKEEGVNITANSLHPGTIRTNLVRDHNFINFWVKTAGRLVMKDTHQGAATTCYIALNPQVKGVSGKYFSDSNLYEPIPKSGDVELAKQLWEFSMKAVH</sequence>
<dbReference type="STRING" id="29655.A0A0K9PSK7"/>
<gene>
    <name evidence="1" type="ORF">ZOSMA_185G00160</name>
</gene>
<name>A0A0K9PSK7_ZOSMR</name>
<dbReference type="OrthoDB" id="191139at2759"/>
<accession>A0A0K9PSK7</accession>
<reference evidence="2" key="1">
    <citation type="journal article" date="2016" name="Nature">
        <title>The genome of the seagrass Zostera marina reveals angiosperm adaptation to the sea.</title>
        <authorList>
            <person name="Olsen J.L."/>
            <person name="Rouze P."/>
            <person name="Verhelst B."/>
            <person name="Lin Y.-C."/>
            <person name="Bayer T."/>
            <person name="Collen J."/>
            <person name="Dattolo E."/>
            <person name="De Paoli E."/>
            <person name="Dittami S."/>
            <person name="Maumus F."/>
            <person name="Michel G."/>
            <person name="Kersting A."/>
            <person name="Lauritano C."/>
            <person name="Lohaus R."/>
            <person name="Toepel M."/>
            <person name="Tonon T."/>
            <person name="Vanneste K."/>
            <person name="Amirebrahimi M."/>
            <person name="Brakel J."/>
            <person name="Bostroem C."/>
            <person name="Chovatia M."/>
            <person name="Grimwood J."/>
            <person name="Jenkins J.W."/>
            <person name="Jueterbock A."/>
            <person name="Mraz A."/>
            <person name="Stam W.T."/>
            <person name="Tice H."/>
            <person name="Bornberg-Bauer E."/>
            <person name="Green P.J."/>
            <person name="Pearson G.A."/>
            <person name="Procaccini G."/>
            <person name="Duarte C.M."/>
            <person name="Schmutz J."/>
            <person name="Reusch T.B.H."/>
            <person name="Van de Peer Y."/>
        </authorList>
    </citation>
    <scope>NUCLEOTIDE SEQUENCE [LARGE SCALE GENOMIC DNA]</scope>
    <source>
        <strain evidence="2">cv. Finnish</strain>
    </source>
</reference>